<dbReference type="eggNOG" id="COG1051">
    <property type="taxonomic scope" value="Bacteria"/>
</dbReference>
<dbReference type="NCBIfam" id="TIGR00745">
    <property type="entry name" value="apbA_panE"/>
    <property type="match status" value="1"/>
</dbReference>
<comment type="similarity">
    <text evidence="2">Belongs to the ketopantoate reductase family.</text>
</comment>
<dbReference type="Pfam" id="PF02558">
    <property type="entry name" value="ApbA"/>
    <property type="match status" value="1"/>
</dbReference>
<dbReference type="PANTHER" id="PTHR21708:SF26">
    <property type="entry name" value="2-DEHYDROPANTOATE 2-REDUCTASE"/>
    <property type="match status" value="1"/>
</dbReference>
<protein>
    <recommendedName>
        <fullName evidence="4">2-dehydropantoate 2-reductase</fullName>
        <ecNumber evidence="3">1.1.1.169</ecNumber>
    </recommendedName>
    <alternativeName>
        <fullName evidence="8">Ketopantoate reductase</fullName>
    </alternativeName>
</protein>
<evidence type="ECO:0000256" key="7">
    <source>
        <dbReference type="ARBA" id="ARBA00023002"/>
    </source>
</evidence>
<dbReference type="InterPro" id="IPR051402">
    <property type="entry name" value="KPR-Related"/>
</dbReference>
<dbReference type="InterPro" id="IPR003710">
    <property type="entry name" value="ApbA"/>
</dbReference>
<dbReference type="GO" id="GO:0005737">
    <property type="term" value="C:cytoplasm"/>
    <property type="evidence" value="ECO:0007669"/>
    <property type="project" value="TreeGrafter"/>
</dbReference>
<dbReference type="Proteomes" id="UP000007039">
    <property type="component" value="Chromosome"/>
</dbReference>
<evidence type="ECO:0000313" key="11">
    <source>
        <dbReference type="EMBL" id="ADR18114.1"/>
    </source>
</evidence>
<evidence type="ECO:0000313" key="12">
    <source>
        <dbReference type="Proteomes" id="UP000007039"/>
    </source>
</evidence>
<reference evidence="11 12" key="1">
    <citation type="journal article" date="2011" name="Stand. Genomic Sci.">
        <title>Complete genome sequence of Calditerrivibrio nitroreducens type strain (Yu37-1).</title>
        <authorList>
            <person name="Pitluck S."/>
            <person name="Sikorski J."/>
            <person name="Zeytun A."/>
            <person name="Lapidus A."/>
            <person name="Nolan M."/>
            <person name="Lucas S."/>
            <person name="Hammon N."/>
            <person name="Deshpande S."/>
            <person name="Cheng J.F."/>
            <person name="Tapia R."/>
            <person name="Han C."/>
            <person name="Goodwin L."/>
            <person name="Liolios K."/>
            <person name="Pagani I."/>
            <person name="Ivanova N."/>
            <person name="Mavromatis K."/>
            <person name="Pati A."/>
            <person name="Chen A."/>
            <person name="Palaniappan K."/>
            <person name="Hauser L."/>
            <person name="Chang Y.J."/>
            <person name="Jeffries C.D."/>
            <person name="Detter J.C."/>
            <person name="Brambilla E."/>
            <person name="Djao O.D."/>
            <person name="Rohde M."/>
            <person name="Spring S."/>
            <person name="Goker M."/>
            <person name="Woyke T."/>
            <person name="Bristow J."/>
            <person name="Eisen J.A."/>
            <person name="Markowitz V."/>
            <person name="Hugenholtz P."/>
            <person name="Kyrpides N.C."/>
            <person name="Klenk H.P."/>
            <person name="Land M."/>
        </authorList>
    </citation>
    <scope>NUCLEOTIDE SEQUENCE [LARGE SCALE GENOMIC DNA]</scope>
    <source>
        <strain evidence="12">DSM 19672 / NBRC 101217 / Yu37-1</strain>
    </source>
</reference>
<feature type="domain" description="Nudix hydrolase" evidence="10">
    <location>
        <begin position="306"/>
        <end position="432"/>
    </location>
</feature>
<keyword evidence="5" id="KW-0378">Hydrolase</keyword>
<dbReference type="PROSITE" id="PS51462">
    <property type="entry name" value="NUDIX"/>
    <property type="match status" value="1"/>
</dbReference>
<dbReference type="KEGG" id="cni:Calni_0201"/>
<evidence type="ECO:0000256" key="5">
    <source>
        <dbReference type="ARBA" id="ARBA00022801"/>
    </source>
</evidence>
<name>E4TJ78_CALNY</name>
<dbReference type="eggNOG" id="COG1893">
    <property type="taxonomic scope" value="Bacteria"/>
</dbReference>
<dbReference type="GO" id="GO:0016787">
    <property type="term" value="F:hydrolase activity"/>
    <property type="evidence" value="ECO:0007669"/>
    <property type="project" value="UniProtKB-KW"/>
</dbReference>
<dbReference type="PANTHER" id="PTHR21708">
    <property type="entry name" value="PROBABLE 2-DEHYDROPANTOATE 2-REDUCTASE"/>
    <property type="match status" value="1"/>
</dbReference>
<dbReference type="Pfam" id="PF08546">
    <property type="entry name" value="ApbA_C"/>
    <property type="match status" value="1"/>
</dbReference>
<dbReference type="PROSITE" id="PS00893">
    <property type="entry name" value="NUDIX_BOX"/>
    <property type="match status" value="1"/>
</dbReference>
<dbReference type="Gene3D" id="3.90.79.10">
    <property type="entry name" value="Nucleoside Triphosphate Pyrophosphohydrolase"/>
    <property type="match status" value="1"/>
</dbReference>
<dbReference type="InterPro" id="IPR013328">
    <property type="entry name" value="6PGD_dom2"/>
</dbReference>
<dbReference type="Gene3D" id="1.10.1040.10">
    <property type="entry name" value="N-(1-d-carboxylethyl)-l-norvaline Dehydrogenase, domain 2"/>
    <property type="match status" value="1"/>
</dbReference>
<keyword evidence="6" id="KW-0521">NADP</keyword>
<dbReference type="RefSeq" id="WP_013450331.1">
    <property type="nucleotide sequence ID" value="NC_014758.1"/>
</dbReference>
<dbReference type="GO" id="GO:0008677">
    <property type="term" value="F:2-dehydropantoate 2-reductase activity"/>
    <property type="evidence" value="ECO:0007669"/>
    <property type="project" value="UniProtKB-EC"/>
</dbReference>
<dbReference type="Pfam" id="PF00293">
    <property type="entry name" value="NUDIX"/>
    <property type="match status" value="1"/>
</dbReference>
<dbReference type="PRINTS" id="PR00502">
    <property type="entry name" value="NUDIXFAMILY"/>
</dbReference>
<dbReference type="InterPro" id="IPR020476">
    <property type="entry name" value="Nudix_hydrolase"/>
</dbReference>
<dbReference type="EC" id="1.1.1.169" evidence="3"/>
<dbReference type="SUPFAM" id="SSF55811">
    <property type="entry name" value="Nudix"/>
    <property type="match status" value="1"/>
</dbReference>
<dbReference type="AlphaFoldDB" id="E4TJ78"/>
<evidence type="ECO:0000256" key="2">
    <source>
        <dbReference type="ARBA" id="ARBA00007870"/>
    </source>
</evidence>
<evidence type="ECO:0000256" key="1">
    <source>
        <dbReference type="ARBA" id="ARBA00004994"/>
    </source>
</evidence>
<gene>
    <name evidence="11" type="ordered locus">Calni_0201</name>
</gene>
<dbReference type="CDD" id="cd18873">
    <property type="entry name" value="NUDIX_NadM_like"/>
    <property type="match status" value="1"/>
</dbReference>
<dbReference type="SUPFAM" id="SSF48179">
    <property type="entry name" value="6-phosphogluconate dehydrogenase C-terminal domain-like"/>
    <property type="match status" value="1"/>
</dbReference>
<dbReference type="InterPro" id="IPR000086">
    <property type="entry name" value="NUDIX_hydrolase_dom"/>
</dbReference>
<dbReference type="STRING" id="768670.Calni_0201"/>
<dbReference type="InterPro" id="IPR008927">
    <property type="entry name" value="6-PGluconate_DH-like_C_sf"/>
</dbReference>
<dbReference type="InterPro" id="IPR013752">
    <property type="entry name" value="KPA_reductase"/>
</dbReference>
<dbReference type="Gene3D" id="3.40.50.720">
    <property type="entry name" value="NAD(P)-binding Rossmann-like Domain"/>
    <property type="match status" value="1"/>
</dbReference>
<proteinExistence type="inferred from homology"/>
<accession>E4TJ78</accession>
<comment type="pathway">
    <text evidence="1">Cofactor biosynthesis; (R)-pantothenate biosynthesis; (R)-pantoate from 3-methyl-2-oxobutanoate: step 2/2.</text>
</comment>
<organism evidence="11 12">
    <name type="scientific">Calditerrivibrio nitroreducens (strain DSM 19672 / NBRC 101217 / Yu37-1)</name>
    <dbReference type="NCBI Taxonomy" id="768670"/>
    <lineage>
        <taxon>Bacteria</taxon>
        <taxon>Pseudomonadati</taxon>
        <taxon>Deferribacterota</taxon>
        <taxon>Deferribacteres</taxon>
        <taxon>Deferribacterales</taxon>
        <taxon>Calditerrivibrionaceae</taxon>
    </lineage>
</organism>
<evidence type="ECO:0000256" key="9">
    <source>
        <dbReference type="ARBA" id="ARBA00048793"/>
    </source>
</evidence>
<dbReference type="InterPro" id="IPR036291">
    <property type="entry name" value="NAD(P)-bd_dom_sf"/>
</dbReference>
<keyword evidence="7" id="KW-0560">Oxidoreductase</keyword>
<dbReference type="InterPro" id="IPR013332">
    <property type="entry name" value="KPR_N"/>
</dbReference>
<evidence type="ECO:0000256" key="4">
    <source>
        <dbReference type="ARBA" id="ARBA00019465"/>
    </source>
</evidence>
<dbReference type="InterPro" id="IPR020084">
    <property type="entry name" value="NUDIX_hydrolase_CS"/>
</dbReference>
<evidence type="ECO:0000256" key="3">
    <source>
        <dbReference type="ARBA" id="ARBA00013014"/>
    </source>
</evidence>
<evidence type="ECO:0000259" key="10">
    <source>
        <dbReference type="PROSITE" id="PS51462"/>
    </source>
</evidence>
<evidence type="ECO:0000256" key="8">
    <source>
        <dbReference type="ARBA" id="ARBA00032024"/>
    </source>
</evidence>
<dbReference type="SUPFAM" id="SSF51735">
    <property type="entry name" value="NAD(P)-binding Rossmann-fold domains"/>
    <property type="match status" value="1"/>
</dbReference>
<dbReference type="HOGENOM" id="CLU_031468_6_0_0"/>
<dbReference type="EMBL" id="CP002347">
    <property type="protein sequence ID" value="ADR18114.1"/>
    <property type="molecule type" value="Genomic_DNA"/>
</dbReference>
<dbReference type="InterPro" id="IPR015797">
    <property type="entry name" value="NUDIX_hydrolase-like_dom_sf"/>
</dbReference>
<evidence type="ECO:0000256" key="6">
    <source>
        <dbReference type="ARBA" id="ARBA00022857"/>
    </source>
</evidence>
<dbReference type="GO" id="GO:0015940">
    <property type="term" value="P:pantothenate biosynthetic process"/>
    <property type="evidence" value="ECO:0007669"/>
    <property type="project" value="InterPro"/>
</dbReference>
<sequence>MKMLCFGAGAVGSLFCGLMANKGYDIDFIARGEHLKKLQDNGTLSINSYRYGDIVVPIKAFATPQSQYDIVFIAVKSQDTANACSTIKSFIKPESIIVSMQNGIDNPSIIASLLPDHKVVAASVFVGSSVDTPGHVTHSADGRIILGAFTSNVSANDLQNIKMIFDRIDVPCVISDDIKLVMWKKLLWNLIFNPLSALLEATCGKLVENDYSRHLMQKMLEEGYLAAKRDGVEIPQDYLDKIMDVKGNLYNYKTSMLQDIQKLKIPEVDGIMLPVINRLKDTTPAAYTETIYNLLKYKYGKKYIYTPKLTVDMIVYNSNNEILLIERKNPPYGWAIPGGFVDYGETVENAAKRELEEETGITVDKFEMLGVYSDPTRDSRFHTVSIVYYTFSDDAPKAADDAKDAKFFNLNKLPENIAFDHKKIIEDFKHILKKRRSDGPKS</sequence>
<keyword evidence="12" id="KW-1185">Reference proteome</keyword>
<comment type="catalytic activity">
    <reaction evidence="9">
        <text>(R)-pantoate + NADP(+) = 2-dehydropantoate + NADPH + H(+)</text>
        <dbReference type="Rhea" id="RHEA:16233"/>
        <dbReference type="ChEBI" id="CHEBI:11561"/>
        <dbReference type="ChEBI" id="CHEBI:15378"/>
        <dbReference type="ChEBI" id="CHEBI:15980"/>
        <dbReference type="ChEBI" id="CHEBI:57783"/>
        <dbReference type="ChEBI" id="CHEBI:58349"/>
        <dbReference type="EC" id="1.1.1.169"/>
    </reaction>
</comment>